<dbReference type="EMBL" id="DTCA01000050">
    <property type="protein sequence ID" value="HGM07068.1"/>
    <property type="molecule type" value="Genomic_DNA"/>
</dbReference>
<dbReference type="GO" id="GO:0005524">
    <property type="term" value="F:ATP binding"/>
    <property type="evidence" value="ECO:0007669"/>
    <property type="project" value="InterPro"/>
</dbReference>
<evidence type="ECO:0000313" key="2">
    <source>
        <dbReference type="EMBL" id="HGM07068.1"/>
    </source>
</evidence>
<dbReference type="Gene3D" id="3.40.50.300">
    <property type="entry name" value="P-loop containing nucleotide triphosphate hydrolases"/>
    <property type="match status" value="1"/>
</dbReference>
<dbReference type="Pfam" id="PF00004">
    <property type="entry name" value="AAA"/>
    <property type="match status" value="1"/>
</dbReference>
<dbReference type="InterPro" id="IPR050168">
    <property type="entry name" value="AAA_ATPase_domain"/>
</dbReference>
<comment type="caution">
    <text evidence="2">The sequence shown here is derived from an EMBL/GenBank/DDBJ whole genome shotgun (WGS) entry which is preliminary data.</text>
</comment>
<dbReference type="PANTHER" id="PTHR23077:SF117">
    <property type="entry name" value="AAA+ ATPASE DOMAIN-CONTAINING PROTEIN"/>
    <property type="match status" value="1"/>
</dbReference>
<dbReference type="AlphaFoldDB" id="A0A7C4D0R0"/>
<reference evidence="2" key="1">
    <citation type="journal article" date="2020" name="mSystems">
        <title>Genome- and Community-Level Interaction Insights into Carbon Utilization and Element Cycling Functions of Hydrothermarchaeota in Hydrothermal Sediment.</title>
        <authorList>
            <person name="Zhou Z."/>
            <person name="Liu Y."/>
            <person name="Xu W."/>
            <person name="Pan J."/>
            <person name="Luo Z.H."/>
            <person name="Li M."/>
        </authorList>
    </citation>
    <scope>NUCLEOTIDE SEQUENCE [LARGE SCALE GENOMIC DNA]</scope>
    <source>
        <strain evidence="2">SpSt-658</strain>
    </source>
</reference>
<dbReference type="InterPro" id="IPR003959">
    <property type="entry name" value="ATPase_AAA_core"/>
</dbReference>
<name>A0A7C4D0R0_9CREN</name>
<dbReference type="PANTHER" id="PTHR23077">
    <property type="entry name" value="AAA-FAMILY ATPASE"/>
    <property type="match status" value="1"/>
</dbReference>
<organism evidence="2">
    <name type="scientific">Ignisphaera aggregans</name>
    <dbReference type="NCBI Taxonomy" id="334771"/>
    <lineage>
        <taxon>Archaea</taxon>
        <taxon>Thermoproteota</taxon>
        <taxon>Thermoprotei</taxon>
        <taxon>Desulfurococcales</taxon>
        <taxon>Desulfurococcaceae</taxon>
        <taxon>Ignisphaera</taxon>
    </lineage>
</organism>
<dbReference type="InterPro" id="IPR027417">
    <property type="entry name" value="P-loop_NTPase"/>
</dbReference>
<gene>
    <name evidence="2" type="ORF">ENU31_01470</name>
</gene>
<dbReference type="GO" id="GO:0016887">
    <property type="term" value="F:ATP hydrolysis activity"/>
    <property type="evidence" value="ECO:0007669"/>
    <property type="project" value="InterPro"/>
</dbReference>
<proteinExistence type="predicted"/>
<protein>
    <submittedName>
        <fullName evidence="2">AAA family ATPase</fullName>
    </submittedName>
</protein>
<accession>A0A7C4D0R0</accession>
<dbReference type="SUPFAM" id="SSF52540">
    <property type="entry name" value="P-loop containing nucleoside triphosphate hydrolases"/>
    <property type="match status" value="1"/>
</dbReference>
<sequence>MDYEETLRKILKSIRHEKIFNNKFELEIFGSFVKTVLGSGNVVIYEVSNYENLFDYANLFSRVRNAMDLVIDGKRIRVLVVSTLPHEVDMVEFVEQALSNNSIPIIIYLVGDFIRSEQDNKEISGIIMTALFNKTCYVVMFTTNQILLYDNIPITRYGVVVEDIAPKIISEKFPEKRRFADVVGFLKVISMNNEKLIGYLRKRKLPTPHTIRFLEKDITFDEIVLPEALKEYIRLNIMLPLKNDFTSIPSLLFVGPHGSGKTSLAYTIAHAIGVPSYTVYVEFMTSKWLGESEKVANQTLMLLNDRAPVIAVFRDVELLIGGGKKASSEDSMVYERIRSIISSWLRSDRRRFVSIFTISDPRKIPDYVLQDATFGVYKLPILPPLIPRERKIILTNFIKKFSKMNNLGFDPSKQSVSEALDTVAEETWAFTPRELMILSRIAVQIAKEKNFREVNKESIQLAKKYIDIDRIARVELMLEAVKACRKVGIPESLAVEVYRFETEVEKLRAEAHAKEAKKRALVSIARE</sequence>
<evidence type="ECO:0000259" key="1">
    <source>
        <dbReference type="Pfam" id="PF00004"/>
    </source>
</evidence>
<feature type="domain" description="ATPase AAA-type core" evidence="1">
    <location>
        <begin position="251"/>
        <end position="369"/>
    </location>
</feature>